<dbReference type="RefSeq" id="WP_259095055.1">
    <property type="nucleotide sequence ID" value="NZ_CP130454.1"/>
</dbReference>
<comment type="similarity">
    <text evidence="1">Belongs to the methyltransferase superfamily. PrmA family.</text>
</comment>
<dbReference type="PANTHER" id="PTHR43648:SF1">
    <property type="entry name" value="ELECTRON TRANSFER FLAVOPROTEIN BETA SUBUNIT LYSINE METHYLTRANSFERASE"/>
    <property type="match status" value="1"/>
</dbReference>
<dbReference type="GO" id="GO:0008168">
    <property type="term" value="F:methyltransferase activity"/>
    <property type="evidence" value="ECO:0007669"/>
    <property type="project" value="UniProtKB-KW"/>
</dbReference>
<dbReference type="InterPro" id="IPR050078">
    <property type="entry name" value="Ribosomal_L11_MeTrfase_PrmA"/>
</dbReference>
<evidence type="ECO:0000256" key="1">
    <source>
        <dbReference type="ARBA" id="ARBA00009741"/>
    </source>
</evidence>
<dbReference type="EMBL" id="JANUCP010000002">
    <property type="protein sequence ID" value="MCS3918973.1"/>
    <property type="molecule type" value="Genomic_DNA"/>
</dbReference>
<name>A0ABT2EPZ4_9BACT</name>
<dbReference type="InterPro" id="IPR004498">
    <property type="entry name" value="Ribosomal_PrmA_MeTrfase"/>
</dbReference>
<dbReference type="SUPFAM" id="SSF53335">
    <property type="entry name" value="S-adenosyl-L-methionine-dependent methyltransferases"/>
    <property type="match status" value="1"/>
</dbReference>
<organism evidence="6 7">
    <name type="scientific">Candidatus Fervidibacter sacchari</name>
    <dbReference type="NCBI Taxonomy" id="1448929"/>
    <lineage>
        <taxon>Bacteria</taxon>
        <taxon>Candidatus Fervidibacterota</taxon>
        <taxon>Candidatus Fervidibacter</taxon>
    </lineage>
</organism>
<dbReference type="PIRSF" id="PIRSF000401">
    <property type="entry name" value="RPL11_MTase"/>
    <property type="match status" value="1"/>
</dbReference>
<keyword evidence="7" id="KW-1185">Reference proteome</keyword>
<evidence type="ECO:0000256" key="3">
    <source>
        <dbReference type="ARBA" id="ARBA00022603"/>
    </source>
</evidence>
<dbReference type="GO" id="GO:0005840">
    <property type="term" value="C:ribosome"/>
    <property type="evidence" value="ECO:0007669"/>
    <property type="project" value="UniProtKB-KW"/>
</dbReference>
<dbReference type="EC" id="2.1.1.-" evidence="6"/>
<gene>
    <name evidence="6" type="ORF">M2350_001373</name>
</gene>
<accession>A0ABT2EPZ4</accession>
<sequence length="292" mass="31977">MVSWLAIEVVTSLQGAEQVHGLLDALGCMGTAQTFEPDGTVRVVGYLPATEDVAEKLVWLQEQIDFAIAHDWLPQSTSVTTRTLEAEEWEAPLREVLPPLPIGNRFLIVLTDESVDNPEHRIILRLRSLGGFGTGHHPTTRMCLEFLEQCQVKGKRVLDVGTGSGILAIASAKLGAREVVATDIDDAALDAAQENATRNGCIDFISFVKSDLLRQVSGQFDIVLSNLLTPLIKDLAWQIKSRQVLAPEGLWIGSGVSVEGWKEVKSLLLKLGYRLVEERELAGWVAFVATQV</sequence>
<keyword evidence="3 6" id="KW-0489">Methyltransferase</keyword>
<evidence type="ECO:0000256" key="2">
    <source>
        <dbReference type="ARBA" id="ARBA00022490"/>
    </source>
</evidence>
<keyword evidence="6" id="KW-0687">Ribonucleoprotein</keyword>
<reference evidence="6 7" key="1">
    <citation type="submission" date="2022-08" db="EMBL/GenBank/DDBJ databases">
        <title>Bacterial and archaeal communities from various locations to study Microbial Dark Matter (Phase II).</title>
        <authorList>
            <person name="Stepanauskas R."/>
        </authorList>
    </citation>
    <scope>NUCLEOTIDE SEQUENCE [LARGE SCALE GENOMIC DNA]</scope>
    <source>
        <strain evidence="6 7">PD1</strain>
    </source>
</reference>
<dbReference type="Gene3D" id="3.40.50.150">
    <property type="entry name" value="Vaccinia Virus protein VP39"/>
    <property type="match status" value="1"/>
</dbReference>
<protein>
    <submittedName>
        <fullName evidence="6">Ribosomal protein L11 methyltransferase</fullName>
        <ecNumber evidence="6">2.1.1.-</ecNumber>
    </submittedName>
</protein>
<dbReference type="InterPro" id="IPR029063">
    <property type="entry name" value="SAM-dependent_MTases_sf"/>
</dbReference>
<keyword evidence="5" id="KW-0949">S-adenosyl-L-methionine</keyword>
<proteinExistence type="inferred from homology"/>
<evidence type="ECO:0000256" key="5">
    <source>
        <dbReference type="ARBA" id="ARBA00022691"/>
    </source>
</evidence>
<comment type="caution">
    <text evidence="6">The sequence shown here is derived from an EMBL/GenBank/DDBJ whole genome shotgun (WGS) entry which is preliminary data.</text>
</comment>
<dbReference type="Pfam" id="PF06325">
    <property type="entry name" value="PrmA"/>
    <property type="match status" value="1"/>
</dbReference>
<keyword evidence="4 6" id="KW-0808">Transferase</keyword>
<dbReference type="GO" id="GO:0032259">
    <property type="term" value="P:methylation"/>
    <property type="evidence" value="ECO:0007669"/>
    <property type="project" value="UniProtKB-KW"/>
</dbReference>
<dbReference type="PANTHER" id="PTHR43648">
    <property type="entry name" value="ELECTRON TRANSFER FLAVOPROTEIN BETA SUBUNIT LYSINE METHYLTRANSFERASE"/>
    <property type="match status" value="1"/>
</dbReference>
<dbReference type="CDD" id="cd02440">
    <property type="entry name" value="AdoMet_MTases"/>
    <property type="match status" value="1"/>
</dbReference>
<keyword evidence="6" id="KW-0689">Ribosomal protein</keyword>
<evidence type="ECO:0000313" key="6">
    <source>
        <dbReference type="EMBL" id="MCS3918973.1"/>
    </source>
</evidence>
<dbReference type="Proteomes" id="UP001204798">
    <property type="component" value="Unassembled WGS sequence"/>
</dbReference>
<keyword evidence="2" id="KW-0963">Cytoplasm</keyword>
<evidence type="ECO:0000256" key="4">
    <source>
        <dbReference type="ARBA" id="ARBA00022679"/>
    </source>
</evidence>
<evidence type="ECO:0000313" key="7">
    <source>
        <dbReference type="Proteomes" id="UP001204798"/>
    </source>
</evidence>